<organism evidence="2 3">
    <name type="scientific">Mycena albidolilacea</name>
    <dbReference type="NCBI Taxonomy" id="1033008"/>
    <lineage>
        <taxon>Eukaryota</taxon>
        <taxon>Fungi</taxon>
        <taxon>Dikarya</taxon>
        <taxon>Basidiomycota</taxon>
        <taxon>Agaricomycotina</taxon>
        <taxon>Agaricomycetes</taxon>
        <taxon>Agaricomycetidae</taxon>
        <taxon>Agaricales</taxon>
        <taxon>Marasmiineae</taxon>
        <taxon>Mycenaceae</taxon>
        <taxon>Mycena</taxon>
    </lineage>
</organism>
<feature type="signal peptide" evidence="1">
    <location>
        <begin position="1"/>
        <end position="19"/>
    </location>
</feature>
<evidence type="ECO:0000313" key="2">
    <source>
        <dbReference type="EMBL" id="KAJ7355214.1"/>
    </source>
</evidence>
<protein>
    <recommendedName>
        <fullName evidence="4">Secreted protein</fullName>
    </recommendedName>
</protein>
<proteinExistence type="predicted"/>
<evidence type="ECO:0000256" key="1">
    <source>
        <dbReference type="SAM" id="SignalP"/>
    </source>
</evidence>
<evidence type="ECO:0000313" key="3">
    <source>
        <dbReference type="Proteomes" id="UP001218218"/>
    </source>
</evidence>
<dbReference type="EMBL" id="JARIHO010000009">
    <property type="protein sequence ID" value="KAJ7355214.1"/>
    <property type="molecule type" value="Genomic_DNA"/>
</dbReference>
<gene>
    <name evidence="2" type="ORF">DFH08DRAFT_851958</name>
</gene>
<comment type="caution">
    <text evidence="2">The sequence shown here is derived from an EMBL/GenBank/DDBJ whole genome shotgun (WGS) entry which is preliminary data.</text>
</comment>
<accession>A0AAD7EVZ0</accession>
<dbReference type="Proteomes" id="UP001218218">
    <property type="component" value="Unassembled WGS sequence"/>
</dbReference>
<name>A0AAD7EVZ0_9AGAR</name>
<dbReference type="AlphaFoldDB" id="A0AAD7EVZ0"/>
<sequence length="102" mass="11269">MLKTLLLLLQHFLCGRNSATGPFCLRQDSYLAAHHFLYKLLEMLKSSLGGCSEAGLRNILAWRRPSNREVRAQSPSASSTGARRWSMDVVLPMHAAGCPLEG</sequence>
<feature type="chain" id="PRO_5042224462" description="Secreted protein" evidence="1">
    <location>
        <begin position="20"/>
        <end position="102"/>
    </location>
</feature>
<evidence type="ECO:0008006" key="4">
    <source>
        <dbReference type="Google" id="ProtNLM"/>
    </source>
</evidence>
<reference evidence="2" key="1">
    <citation type="submission" date="2023-03" db="EMBL/GenBank/DDBJ databases">
        <title>Massive genome expansion in bonnet fungi (Mycena s.s.) driven by repeated elements and novel gene families across ecological guilds.</title>
        <authorList>
            <consortium name="Lawrence Berkeley National Laboratory"/>
            <person name="Harder C.B."/>
            <person name="Miyauchi S."/>
            <person name="Viragh M."/>
            <person name="Kuo A."/>
            <person name="Thoen E."/>
            <person name="Andreopoulos B."/>
            <person name="Lu D."/>
            <person name="Skrede I."/>
            <person name="Drula E."/>
            <person name="Henrissat B."/>
            <person name="Morin E."/>
            <person name="Kohler A."/>
            <person name="Barry K."/>
            <person name="LaButti K."/>
            <person name="Morin E."/>
            <person name="Salamov A."/>
            <person name="Lipzen A."/>
            <person name="Mereny Z."/>
            <person name="Hegedus B."/>
            <person name="Baldrian P."/>
            <person name="Stursova M."/>
            <person name="Weitz H."/>
            <person name="Taylor A."/>
            <person name="Grigoriev I.V."/>
            <person name="Nagy L.G."/>
            <person name="Martin F."/>
            <person name="Kauserud H."/>
        </authorList>
    </citation>
    <scope>NUCLEOTIDE SEQUENCE</scope>
    <source>
        <strain evidence="2">CBHHK002</strain>
    </source>
</reference>
<keyword evidence="3" id="KW-1185">Reference proteome</keyword>
<keyword evidence="1" id="KW-0732">Signal</keyword>